<dbReference type="InterPro" id="IPR048020">
    <property type="entry name" value="Transpos_IS3"/>
</dbReference>
<evidence type="ECO:0000313" key="2">
    <source>
        <dbReference type="EMBL" id="KGD59702.1"/>
    </source>
</evidence>
<sequence>LGVQALCEWLGVSRSGYYDWCKRQPCERDIEDAELAKRIKAIYDANDGRYGSPRIFKALQKQGFAIGQKRVARLMRENGLVARVVKVTRRQPGLKRFIAAGENLRPDGGVPKAMNKVWVADVTYLKVKDQWHYLSAVMDLYSRRIVGWSLNVSRTAATTRKTLVSALRKREPEAGLMIHTDRGIEYRGADYQSALKRHGISHSLNRPGQFTDNAHMESFFHTLKGELLRGRSFQSASELRYALSGYINQYYNRKRLHSGIGHCSPMEYEGMAE</sequence>
<dbReference type="Gene3D" id="3.30.420.10">
    <property type="entry name" value="Ribonuclease H-like superfamily/Ribonuclease H"/>
    <property type="match status" value="1"/>
</dbReference>
<evidence type="ECO:0000313" key="3">
    <source>
        <dbReference type="Proteomes" id="UP000029443"/>
    </source>
</evidence>
<feature type="domain" description="Integrase catalytic" evidence="1">
    <location>
        <begin position="107"/>
        <end position="273"/>
    </location>
</feature>
<dbReference type="Pfam" id="PF00665">
    <property type="entry name" value="rve"/>
    <property type="match status" value="1"/>
</dbReference>
<dbReference type="PANTHER" id="PTHR46889:SF4">
    <property type="entry name" value="TRANSPOSASE INSO FOR INSERTION SEQUENCE ELEMENT IS911B-RELATED"/>
    <property type="match status" value="1"/>
</dbReference>
<dbReference type="PANTHER" id="PTHR46889">
    <property type="entry name" value="TRANSPOSASE INSF FOR INSERTION SEQUENCE IS3B-RELATED"/>
    <property type="match status" value="1"/>
</dbReference>
<accession>A0ABR4W8T2</accession>
<dbReference type="RefSeq" id="WP_084573543.1">
    <property type="nucleotide sequence ID" value="NZ_ARXU01000030.1"/>
</dbReference>
<dbReference type="SUPFAM" id="SSF53098">
    <property type="entry name" value="Ribonuclease H-like"/>
    <property type="match status" value="1"/>
</dbReference>
<keyword evidence="3" id="KW-1185">Reference proteome</keyword>
<evidence type="ECO:0000259" key="1">
    <source>
        <dbReference type="PROSITE" id="PS50994"/>
    </source>
</evidence>
<dbReference type="InterPro" id="IPR050900">
    <property type="entry name" value="Transposase_IS3/IS150/IS904"/>
</dbReference>
<dbReference type="InterPro" id="IPR012337">
    <property type="entry name" value="RNaseH-like_sf"/>
</dbReference>
<proteinExistence type="predicted"/>
<dbReference type="NCBIfam" id="NF033516">
    <property type="entry name" value="transpos_IS3"/>
    <property type="match status" value="1"/>
</dbReference>
<organism evidence="2 3">
    <name type="scientific">Alcanivorax jadensis T9</name>
    <dbReference type="NCBI Taxonomy" id="1177181"/>
    <lineage>
        <taxon>Bacteria</taxon>
        <taxon>Pseudomonadati</taxon>
        <taxon>Pseudomonadota</taxon>
        <taxon>Gammaproteobacteria</taxon>
        <taxon>Oceanospirillales</taxon>
        <taxon>Alcanivoracaceae</taxon>
        <taxon>Alcanivorax</taxon>
    </lineage>
</organism>
<reference evidence="2 3" key="1">
    <citation type="submission" date="2012-09" db="EMBL/GenBank/DDBJ databases">
        <title>Genome Sequence of alkane-degrading Bacterium Alcanivorax jadensis T9.</title>
        <authorList>
            <person name="Lai Q."/>
            <person name="Shao Z."/>
        </authorList>
    </citation>
    <scope>NUCLEOTIDE SEQUENCE [LARGE SCALE GENOMIC DNA]</scope>
    <source>
        <strain evidence="2 3">T9</strain>
    </source>
</reference>
<gene>
    <name evidence="2" type="ORF">T9A_03266</name>
</gene>
<protein>
    <submittedName>
        <fullName evidence="2">ISCps3, transposase orfB</fullName>
    </submittedName>
</protein>
<name>A0ABR4W8T2_9GAMM</name>
<dbReference type="InterPro" id="IPR001584">
    <property type="entry name" value="Integrase_cat-core"/>
</dbReference>
<comment type="caution">
    <text evidence="2">The sequence shown here is derived from an EMBL/GenBank/DDBJ whole genome shotgun (WGS) entry which is preliminary data.</text>
</comment>
<dbReference type="EMBL" id="ARXU01000030">
    <property type="protein sequence ID" value="KGD59702.1"/>
    <property type="molecule type" value="Genomic_DNA"/>
</dbReference>
<dbReference type="Pfam" id="PF13276">
    <property type="entry name" value="HTH_21"/>
    <property type="match status" value="1"/>
</dbReference>
<dbReference type="Proteomes" id="UP000029443">
    <property type="component" value="Unassembled WGS sequence"/>
</dbReference>
<dbReference type="Pfam" id="PF13333">
    <property type="entry name" value="rve_2"/>
    <property type="match status" value="1"/>
</dbReference>
<dbReference type="InterPro" id="IPR036397">
    <property type="entry name" value="RNaseH_sf"/>
</dbReference>
<dbReference type="InterPro" id="IPR025948">
    <property type="entry name" value="HTH-like_dom"/>
</dbReference>
<dbReference type="PROSITE" id="PS50994">
    <property type="entry name" value="INTEGRASE"/>
    <property type="match status" value="1"/>
</dbReference>
<feature type="non-terminal residue" evidence="2">
    <location>
        <position position="1"/>
    </location>
</feature>